<dbReference type="Gene3D" id="3.50.50.60">
    <property type="entry name" value="FAD/NAD(P)-binding domain"/>
    <property type="match status" value="1"/>
</dbReference>
<dbReference type="Pfam" id="PF13450">
    <property type="entry name" value="NAD_binding_8"/>
    <property type="match status" value="1"/>
</dbReference>
<evidence type="ECO:0000313" key="2">
    <source>
        <dbReference type="EMBL" id="KAJ1684641.1"/>
    </source>
</evidence>
<comment type="caution">
    <text evidence="2">The sequence shown here is derived from an EMBL/GenBank/DDBJ whole genome shotgun (WGS) entry which is preliminary data.</text>
</comment>
<dbReference type="AlphaFoldDB" id="A0A9P9ZA49"/>
<proteinExistence type="predicted"/>
<evidence type="ECO:0000313" key="3">
    <source>
        <dbReference type="Proteomes" id="UP001151287"/>
    </source>
</evidence>
<dbReference type="EMBL" id="JAMQYH010000029">
    <property type="protein sequence ID" value="KAJ1684641.1"/>
    <property type="molecule type" value="Genomic_DNA"/>
</dbReference>
<dbReference type="InterPro" id="IPR036188">
    <property type="entry name" value="FAD/NAD-bd_sf"/>
</dbReference>
<dbReference type="PANTHER" id="PTHR16128:SF5">
    <property type="entry name" value="FAD_NAD(P)-BINDING OXIDOREDUCTASE FAMILY PROTEIN"/>
    <property type="match status" value="1"/>
</dbReference>
<dbReference type="InterPro" id="IPR002937">
    <property type="entry name" value="Amino_oxidase"/>
</dbReference>
<protein>
    <recommendedName>
        <fullName evidence="1">Amine oxidase domain-containing protein</fullName>
    </recommendedName>
</protein>
<dbReference type="Proteomes" id="UP001151287">
    <property type="component" value="Unassembled WGS sequence"/>
</dbReference>
<reference evidence="2" key="1">
    <citation type="journal article" date="2022" name="Cell">
        <title>Repeat-based holocentromeres influence genome architecture and karyotype evolution.</title>
        <authorList>
            <person name="Hofstatter P.G."/>
            <person name="Thangavel G."/>
            <person name="Lux T."/>
            <person name="Neumann P."/>
            <person name="Vondrak T."/>
            <person name="Novak P."/>
            <person name="Zhang M."/>
            <person name="Costa L."/>
            <person name="Castellani M."/>
            <person name="Scott A."/>
            <person name="Toegelov H."/>
            <person name="Fuchs J."/>
            <person name="Mata-Sucre Y."/>
            <person name="Dias Y."/>
            <person name="Vanzela A.L.L."/>
            <person name="Huettel B."/>
            <person name="Almeida C.C.S."/>
            <person name="Simkova H."/>
            <person name="Souza G."/>
            <person name="Pedrosa-Harand A."/>
            <person name="Macas J."/>
            <person name="Mayer K.F.X."/>
            <person name="Houben A."/>
            <person name="Marques A."/>
        </authorList>
    </citation>
    <scope>NUCLEOTIDE SEQUENCE</scope>
    <source>
        <strain evidence="2">RhyBre1mFocal</strain>
    </source>
</reference>
<dbReference type="Pfam" id="PF01593">
    <property type="entry name" value="Amino_oxidase"/>
    <property type="match status" value="1"/>
</dbReference>
<evidence type="ECO:0000259" key="1">
    <source>
        <dbReference type="Pfam" id="PF01593"/>
    </source>
</evidence>
<dbReference type="Gene3D" id="3.90.660.10">
    <property type="match status" value="1"/>
</dbReference>
<feature type="domain" description="Amine oxidase" evidence="1">
    <location>
        <begin position="96"/>
        <end position="314"/>
    </location>
</feature>
<dbReference type="GO" id="GO:0050660">
    <property type="term" value="F:flavin adenine dinucleotide binding"/>
    <property type="evidence" value="ECO:0007669"/>
    <property type="project" value="UniProtKB-ARBA"/>
</dbReference>
<accession>A0A9P9ZA49</accession>
<dbReference type="SUPFAM" id="SSF51905">
    <property type="entry name" value="FAD/NAD(P)-binding domain"/>
    <property type="match status" value="1"/>
</dbReference>
<dbReference type="GO" id="GO:0016491">
    <property type="term" value="F:oxidoreductase activity"/>
    <property type="evidence" value="ECO:0007669"/>
    <property type="project" value="InterPro"/>
</dbReference>
<dbReference type="PANTHER" id="PTHR16128">
    <property type="entry name" value="FAD/NAD(P)-BINDING OXIDOREDUCTASE FAMILY PROTEIN"/>
    <property type="match status" value="1"/>
</dbReference>
<keyword evidence="3" id="KW-1185">Reference proteome</keyword>
<name>A0A9P9ZA49_9POAL</name>
<sequence length="325" mass="34974">MDPVLVVGAGLSGAACARELAAAGLPVCLLDRGRHVGGRMTSRQIDGRPVDLGASYFTVSDDQPDFAALVEDWRAAGLAHPWTDTFTVLEAGRSPEQKSGPVRWGTRGGTRSLVEHLVADLDVARADVDAVTRTDDGRLTVDDAPASAVVLAMPDPQAARLLGPGLEDVAGRLDREYDPVIAVAAGFARRTWDRTSPDGRFEGAFVNGDEAVDWVADDGRRRGDDAAVLVAHSRPDVARWHLEHPESAEGEVLSSLHRLLAVEPPTSTHVHRWTHAKPTGEREERYLLGDDLLGVCGDGWGPRSKVETAWRSGRDLGRALAERLS</sequence>
<organism evidence="2 3">
    <name type="scientific">Rhynchospora breviuscula</name>
    <dbReference type="NCBI Taxonomy" id="2022672"/>
    <lineage>
        <taxon>Eukaryota</taxon>
        <taxon>Viridiplantae</taxon>
        <taxon>Streptophyta</taxon>
        <taxon>Embryophyta</taxon>
        <taxon>Tracheophyta</taxon>
        <taxon>Spermatophyta</taxon>
        <taxon>Magnoliopsida</taxon>
        <taxon>Liliopsida</taxon>
        <taxon>Poales</taxon>
        <taxon>Cyperaceae</taxon>
        <taxon>Cyperoideae</taxon>
        <taxon>Rhynchosporeae</taxon>
        <taxon>Rhynchospora</taxon>
    </lineage>
</organism>
<gene>
    <name evidence="2" type="ORF">LUZ63_020396</name>
</gene>